<dbReference type="EMBL" id="CAJNJA010031253">
    <property type="protein sequence ID" value="CAE7654956.1"/>
    <property type="molecule type" value="Genomic_DNA"/>
</dbReference>
<protein>
    <recommendedName>
        <fullName evidence="1">PA14 domain-containing protein</fullName>
    </recommendedName>
</protein>
<dbReference type="AlphaFoldDB" id="A0A812VYE0"/>
<dbReference type="Proteomes" id="UP000601435">
    <property type="component" value="Unassembled WGS sequence"/>
</dbReference>
<evidence type="ECO:0000313" key="3">
    <source>
        <dbReference type="Proteomes" id="UP000601435"/>
    </source>
</evidence>
<keyword evidence="3" id="KW-1185">Reference proteome</keyword>
<evidence type="ECO:0000313" key="2">
    <source>
        <dbReference type="EMBL" id="CAE7654956.1"/>
    </source>
</evidence>
<evidence type="ECO:0000259" key="1">
    <source>
        <dbReference type="PROSITE" id="PS51820"/>
    </source>
</evidence>
<dbReference type="SUPFAM" id="SSF56988">
    <property type="entry name" value="Anthrax protective antigen"/>
    <property type="match status" value="1"/>
</dbReference>
<dbReference type="InterPro" id="IPR011658">
    <property type="entry name" value="PA14_dom"/>
</dbReference>
<gene>
    <name evidence="2" type="ORF">SNEC2469_LOCUS18536</name>
</gene>
<feature type="domain" description="PA14" evidence="1">
    <location>
        <begin position="36"/>
        <end position="156"/>
    </location>
</feature>
<organism evidence="2 3">
    <name type="scientific">Symbiodinium necroappetens</name>
    <dbReference type="NCBI Taxonomy" id="1628268"/>
    <lineage>
        <taxon>Eukaryota</taxon>
        <taxon>Sar</taxon>
        <taxon>Alveolata</taxon>
        <taxon>Dinophyceae</taxon>
        <taxon>Suessiales</taxon>
        <taxon>Symbiodiniaceae</taxon>
        <taxon>Symbiodinium</taxon>
    </lineage>
</organism>
<comment type="caution">
    <text evidence="2">The sequence shown here is derived from an EMBL/GenBank/DDBJ whole genome shotgun (WGS) entry which is preliminary data.</text>
</comment>
<accession>A0A812VYE0</accession>
<proteinExistence type="predicted"/>
<dbReference type="PROSITE" id="PS51820">
    <property type="entry name" value="PA14"/>
    <property type="match status" value="1"/>
</dbReference>
<name>A0A812VYE0_9DINO</name>
<dbReference type="Gene3D" id="3.90.182.10">
    <property type="entry name" value="Toxin - Anthrax Protective Antigen,domain 1"/>
    <property type="match status" value="1"/>
</dbReference>
<sequence>MEIYRAAVPQPKLPASQTITDHHVKELRQKARKPSVLQDGLQCSFYYHQSHCHVPDLGRLTPEHHVIVPKVDGFPGIRQHDHFCVRCAGFLNIRKRGHYYFYTSSDDGSFLFLNGHRIVDNNGCHGNRERGSHRKWLEAGRHRLVADMCCPASACP</sequence>
<dbReference type="Pfam" id="PF07691">
    <property type="entry name" value="PA14"/>
    <property type="match status" value="1"/>
</dbReference>
<dbReference type="OrthoDB" id="424319at2759"/>
<dbReference type="InterPro" id="IPR037524">
    <property type="entry name" value="PA14/GLEYA"/>
</dbReference>
<reference evidence="2" key="1">
    <citation type="submission" date="2021-02" db="EMBL/GenBank/DDBJ databases">
        <authorList>
            <person name="Dougan E. K."/>
            <person name="Rhodes N."/>
            <person name="Thang M."/>
            <person name="Chan C."/>
        </authorList>
    </citation>
    <scope>NUCLEOTIDE SEQUENCE</scope>
</reference>